<evidence type="ECO:0000256" key="4">
    <source>
        <dbReference type="ARBA" id="ARBA00023143"/>
    </source>
</evidence>
<comment type="function">
    <text evidence="5">A flexible structure which links the flagellar filament to the drive apparatus in the basal body.</text>
</comment>
<comment type="similarity">
    <text evidence="2 5">Belongs to the flagella basal body rod proteins family.</text>
</comment>
<dbReference type="NCBIfam" id="TIGR03506">
    <property type="entry name" value="FlgEFG_subfam"/>
    <property type="match status" value="1"/>
</dbReference>
<keyword evidence="10" id="KW-0969">Cilium</keyword>
<keyword evidence="10" id="KW-0966">Cell projection</keyword>
<keyword evidence="4 5" id="KW-0975">Bacterial flagellum</keyword>
<dbReference type="GO" id="GO:0009425">
    <property type="term" value="C:bacterial-type flagellum basal body"/>
    <property type="evidence" value="ECO:0007669"/>
    <property type="project" value="UniProtKB-SubCell"/>
</dbReference>
<dbReference type="SUPFAM" id="SSF117143">
    <property type="entry name" value="Flagellar hook protein flgE"/>
    <property type="match status" value="1"/>
</dbReference>
<evidence type="ECO:0000259" key="9">
    <source>
        <dbReference type="Pfam" id="PF22692"/>
    </source>
</evidence>
<gene>
    <name evidence="10" type="primary">flgE</name>
    <name evidence="10" type="ORF">EW093_15405</name>
</gene>
<protein>
    <recommendedName>
        <fullName evidence="3 5">Flagellar hook protein FlgE</fullName>
    </recommendedName>
</protein>
<organism evidence="10 11">
    <name type="scientific">Thiospirochaeta perfilievii</name>
    <dbReference type="NCBI Taxonomy" id="252967"/>
    <lineage>
        <taxon>Bacteria</taxon>
        <taxon>Pseudomonadati</taxon>
        <taxon>Spirochaetota</taxon>
        <taxon>Spirochaetia</taxon>
        <taxon>Spirochaetales</taxon>
        <taxon>Spirochaetaceae</taxon>
        <taxon>Thiospirochaeta</taxon>
    </lineage>
</organism>
<dbReference type="GO" id="GO:0009424">
    <property type="term" value="C:bacterial-type flagellum hook"/>
    <property type="evidence" value="ECO:0007669"/>
    <property type="project" value="TreeGrafter"/>
</dbReference>
<dbReference type="InterPro" id="IPR011491">
    <property type="entry name" value="FlgE_D2"/>
</dbReference>
<comment type="subcellular location">
    <subcellularLocation>
        <location evidence="1 5">Bacterial flagellum basal body</location>
    </subcellularLocation>
</comment>
<dbReference type="GO" id="GO:0005829">
    <property type="term" value="C:cytosol"/>
    <property type="evidence" value="ECO:0007669"/>
    <property type="project" value="TreeGrafter"/>
</dbReference>
<dbReference type="Pfam" id="PF07559">
    <property type="entry name" value="FlgE_D2"/>
    <property type="match status" value="1"/>
</dbReference>
<dbReference type="InterPro" id="IPR019776">
    <property type="entry name" value="Flagellar_basal_body_rod_CS"/>
</dbReference>
<dbReference type="EMBL" id="CP035807">
    <property type="protein sequence ID" value="QEN06019.1"/>
    <property type="molecule type" value="Genomic_DNA"/>
</dbReference>
<feature type="domain" description="Flagellar hook protein FlgE/F/G-like D1" evidence="9">
    <location>
        <begin position="95"/>
        <end position="145"/>
    </location>
</feature>
<feature type="domain" description="Flagellar hook protein FlgE D2" evidence="8">
    <location>
        <begin position="179"/>
        <end position="345"/>
    </location>
</feature>
<evidence type="ECO:0000313" key="11">
    <source>
        <dbReference type="Proteomes" id="UP000323824"/>
    </source>
</evidence>
<feature type="domain" description="Flagellar basal-body/hook protein C-terminal" evidence="7">
    <location>
        <begin position="419"/>
        <end position="463"/>
    </location>
</feature>
<evidence type="ECO:0000256" key="5">
    <source>
        <dbReference type="RuleBase" id="RU362116"/>
    </source>
</evidence>
<name>A0A5C1QG18_9SPIO</name>
<dbReference type="GO" id="GO:0071978">
    <property type="term" value="P:bacterial-type flagellum-dependent swarming motility"/>
    <property type="evidence" value="ECO:0007669"/>
    <property type="project" value="TreeGrafter"/>
</dbReference>
<dbReference type="KEGG" id="sper:EW093_15405"/>
<evidence type="ECO:0000313" key="10">
    <source>
        <dbReference type="EMBL" id="QEN06019.1"/>
    </source>
</evidence>
<dbReference type="InterPro" id="IPR053967">
    <property type="entry name" value="LlgE_F_G-like_D1"/>
</dbReference>
<dbReference type="Pfam" id="PF22692">
    <property type="entry name" value="LlgE_F_G_D1"/>
    <property type="match status" value="1"/>
</dbReference>
<evidence type="ECO:0000259" key="7">
    <source>
        <dbReference type="Pfam" id="PF06429"/>
    </source>
</evidence>
<evidence type="ECO:0000259" key="8">
    <source>
        <dbReference type="Pfam" id="PF07559"/>
    </source>
</evidence>
<feature type="domain" description="Flagellar basal body rod protein N-terminal" evidence="6">
    <location>
        <begin position="5"/>
        <end position="35"/>
    </location>
</feature>
<dbReference type="InterPro" id="IPR010930">
    <property type="entry name" value="Flg_bb/hook_C_dom"/>
</dbReference>
<dbReference type="RefSeq" id="WP_149569253.1">
    <property type="nucleotide sequence ID" value="NZ_CP035807.1"/>
</dbReference>
<accession>A0A5C1QG18</accession>
<sequence>MMRSLYSGVSGLQNHQVKMDVLGNNIANVNTIGFKKGRVTFQDMVSQNMSGAAKPTEELGGVNPKQVGLGMSVASIDTIHTQGSLQTTGVREDLAIQGEGFFVLKNGDKELYTRAGAFGVDKDGTFVNPASGLKVQGWSAEIIDGQTIVNTASDPGDLYIPIGGKDAARATTEVEYACNLQKTTPVIPENASAAEIAEGTWTVTKDVYDSFGEKHKLRVDFVKDPDFNNQWIATATIDAESAAGSNARISIGGAEADGDQFRLQFDNFGTLQRAFSGDDINGGINTGDLNVQITYDVQGSNVDTAVEGFQTQTFNLNLGEVGSNTSSITQYGSSSSTKAFAQDGYSMGYLENFQIDQSGNITGVYSNGTNRVLGQVALATFTNPGGLEKAGETNFVVSNNSGDANIGPSGIAGKGKFISGALEMSNVDLAGEFTDMIVTQRGFQANSKTITTSDQMLQELLTLKR</sequence>
<dbReference type="NCBIfam" id="NF004241">
    <property type="entry name" value="PRK05682.1-5"/>
    <property type="match status" value="1"/>
</dbReference>
<evidence type="ECO:0000256" key="1">
    <source>
        <dbReference type="ARBA" id="ARBA00004117"/>
    </source>
</evidence>
<evidence type="ECO:0000259" key="6">
    <source>
        <dbReference type="Pfam" id="PF00460"/>
    </source>
</evidence>
<dbReference type="InterPro" id="IPR037925">
    <property type="entry name" value="FlgE/F/G-like"/>
</dbReference>
<dbReference type="OrthoDB" id="9804559at2"/>
<dbReference type="InterPro" id="IPR037058">
    <property type="entry name" value="Falgellar_hook_FlgE_sf"/>
</dbReference>
<dbReference type="PANTHER" id="PTHR30435">
    <property type="entry name" value="FLAGELLAR PROTEIN"/>
    <property type="match status" value="1"/>
</dbReference>
<keyword evidence="10" id="KW-0282">Flagellum</keyword>
<dbReference type="PANTHER" id="PTHR30435:SF1">
    <property type="entry name" value="FLAGELLAR HOOK PROTEIN FLGE"/>
    <property type="match status" value="1"/>
</dbReference>
<dbReference type="InterPro" id="IPR001444">
    <property type="entry name" value="Flag_bb_rod_N"/>
</dbReference>
<keyword evidence="11" id="KW-1185">Reference proteome</keyword>
<reference evidence="10 11" key="2">
    <citation type="submission" date="2019-09" db="EMBL/GenBank/DDBJ databases">
        <title>Complete Genome Sequence and Methylome Analysis of free living Spirochaetas.</title>
        <authorList>
            <person name="Leshcheva N."/>
            <person name="Mikheeva N."/>
        </authorList>
    </citation>
    <scope>NUCLEOTIDE SEQUENCE [LARGE SCALE GENOMIC DNA]</scope>
    <source>
        <strain evidence="10 11">P</strain>
    </source>
</reference>
<dbReference type="PROSITE" id="PS00588">
    <property type="entry name" value="FLAGELLA_BB_ROD"/>
    <property type="match status" value="1"/>
</dbReference>
<evidence type="ECO:0000256" key="3">
    <source>
        <dbReference type="ARBA" id="ARBA00019015"/>
    </source>
</evidence>
<evidence type="ECO:0000256" key="2">
    <source>
        <dbReference type="ARBA" id="ARBA00009677"/>
    </source>
</evidence>
<reference evidence="10 11" key="1">
    <citation type="submission" date="2019-02" db="EMBL/GenBank/DDBJ databases">
        <authorList>
            <person name="Fomenkov A."/>
            <person name="Dubinina G."/>
            <person name="Grabovich M."/>
            <person name="Vincze T."/>
            <person name="Roberts R.J."/>
        </authorList>
    </citation>
    <scope>NUCLEOTIDE SEQUENCE [LARGE SCALE GENOMIC DNA]</scope>
    <source>
        <strain evidence="10 11">P</strain>
    </source>
</reference>
<dbReference type="Proteomes" id="UP000323824">
    <property type="component" value="Chromosome"/>
</dbReference>
<dbReference type="Pfam" id="PF06429">
    <property type="entry name" value="Flg_bbr_C"/>
    <property type="match status" value="1"/>
</dbReference>
<proteinExistence type="inferred from homology"/>
<dbReference type="AlphaFoldDB" id="A0A5C1QG18"/>
<dbReference type="Pfam" id="PF00460">
    <property type="entry name" value="Flg_bb_rod"/>
    <property type="match status" value="1"/>
</dbReference>
<dbReference type="Gene3D" id="2.60.98.20">
    <property type="entry name" value="Flagellar hook protein FlgE"/>
    <property type="match status" value="1"/>
</dbReference>
<dbReference type="InterPro" id="IPR020013">
    <property type="entry name" value="Flagellar_FlgE/F/G"/>
</dbReference>